<keyword evidence="1" id="KW-0479">Metal-binding</keyword>
<dbReference type="Pfam" id="PF13419">
    <property type="entry name" value="HAD_2"/>
    <property type="match status" value="1"/>
</dbReference>
<dbReference type="Proteomes" id="UP000291236">
    <property type="component" value="Chromosome"/>
</dbReference>
<dbReference type="InterPro" id="IPR023198">
    <property type="entry name" value="PGP-like_dom2"/>
</dbReference>
<dbReference type="NCBIfam" id="TIGR01549">
    <property type="entry name" value="HAD-SF-IA-v1"/>
    <property type="match status" value="1"/>
</dbReference>
<dbReference type="InterPro" id="IPR023214">
    <property type="entry name" value="HAD_sf"/>
</dbReference>
<evidence type="ECO:0000256" key="2">
    <source>
        <dbReference type="ARBA" id="ARBA00022801"/>
    </source>
</evidence>
<dbReference type="InterPro" id="IPR006439">
    <property type="entry name" value="HAD-SF_hydro_IA"/>
</dbReference>
<sequence>MNFYFFDLDGTLEDSREDMARSVNAVRELLGLNLREIDDVKKHVNRGMHDLYVSCFDDFFSNSAHYETAYEKVKTEYEKHYLENICIKSFCYDNIEKVLEEFAKNSKIIVITNKPEKHSRALLVSLGINQYITDVMGGDSCAEMKPSPLPLQISAKRNNFSFENDKAFMIGDSAGDIQAGKAFGAKTIWCSYGYIKSYGSIKPDYTINSPHELLTLAMQ</sequence>
<dbReference type="Gene3D" id="3.40.50.1000">
    <property type="entry name" value="HAD superfamily/HAD-like"/>
    <property type="match status" value="1"/>
</dbReference>
<dbReference type="PANTHER" id="PTHR43434">
    <property type="entry name" value="PHOSPHOGLYCOLATE PHOSPHATASE"/>
    <property type="match status" value="1"/>
</dbReference>
<dbReference type="OrthoDB" id="9782449at2"/>
<dbReference type="GO" id="GO:0008967">
    <property type="term" value="F:phosphoglycolate phosphatase activity"/>
    <property type="evidence" value="ECO:0007669"/>
    <property type="project" value="TreeGrafter"/>
</dbReference>
<protein>
    <submittedName>
        <fullName evidence="5">Phosphoglycolate phosphatase</fullName>
    </submittedName>
</protein>
<dbReference type="InterPro" id="IPR036412">
    <property type="entry name" value="HAD-like_sf"/>
</dbReference>
<keyword evidence="2" id="KW-0378">Hydrolase</keyword>
<evidence type="ECO:0000256" key="3">
    <source>
        <dbReference type="ARBA" id="ARBA00022842"/>
    </source>
</evidence>
<keyword evidence="3" id="KW-0460">Magnesium</keyword>
<accession>A0A4P2VQX1</accession>
<evidence type="ECO:0000256" key="4">
    <source>
        <dbReference type="ARBA" id="ARBA00023277"/>
    </source>
</evidence>
<evidence type="ECO:0000256" key="1">
    <source>
        <dbReference type="ARBA" id="ARBA00022723"/>
    </source>
</evidence>
<organism evidence="5 6">
    <name type="scientific">Fluviispira sanaruensis</name>
    <dbReference type="NCBI Taxonomy" id="2493639"/>
    <lineage>
        <taxon>Bacteria</taxon>
        <taxon>Pseudomonadati</taxon>
        <taxon>Bdellovibrionota</taxon>
        <taxon>Oligoflexia</taxon>
        <taxon>Silvanigrellales</taxon>
        <taxon>Silvanigrellaceae</taxon>
        <taxon>Fluviispira</taxon>
    </lineage>
</organism>
<dbReference type="EMBL" id="AP019368">
    <property type="protein sequence ID" value="BBH54539.1"/>
    <property type="molecule type" value="Genomic_DNA"/>
</dbReference>
<dbReference type="SUPFAM" id="SSF56784">
    <property type="entry name" value="HAD-like"/>
    <property type="match status" value="1"/>
</dbReference>
<dbReference type="SFLD" id="SFLDS00003">
    <property type="entry name" value="Haloacid_Dehalogenase"/>
    <property type="match status" value="1"/>
</dbReference>
<dbReference type="GO" id="GO:0046872">
    <property type="term" value="F:metal ion binding"/>
    <property type="evidence" value="ECO:0007669"/>
    <property type="project" value="UniProtKB-KW"/>
</dbReference>
<dbReference type="GO" id="GO:0006281">
    <property type="term" value="P:DNA repair"/>
    <property type="evidence" value="ECO:0007669"/>
    <property type="project" value="TreeGrafter"/>
</dbReference>
<gene>
    <name evidence="5" type="ORF">JCM31447_30100</name>
</gene>
<reference evidence="5 6" key="1">
    <citation type="submission" date="2018-12" db="EMBL/GenBank/DDBJ databases">
        <title>Rubrispira sanarue gen. nov., sp., nov., a member of the order Silvanigrellales, isolated from a brackish lake in Hamamatsu Japan.</title>
        <authorList>
            <person name="Maejima Y."/>
            <person name="Iino T."/>
            <person name="Muraguchi Y."/>
            <person name="Fukuda K."/>
            <person name="Nojiri H."/>
            <person name="Ohkuma M."/>
            <person name="Moriuchi R."/>
            <person name="Dohra H."/>
            <person name="Kimbara K."/>
            <person name="Shintani M."/>
        </authorList>
    </citation>
    <scope>NUCLEOTIDE SEQUENCE [LARGE SCALE GENOMIC DNA]</scope>
    <source>
        <strain evidence="5 6">RF1110005</strain>
    </source>
</reference>
<keyword evidence="6" id="KW-1185">Reference proteome</keyword>
<dbReference type="PANTHER" id="PTHR43434:SF23">
    <property type="entry name" value="PHOSPHOGLYCOLATE PHOSPHATASE"/>
    <property type="match status" value="1"/>
</dbReference>
<name>A0A4P2VQX1_FLUSA</name>
<dbReference type="KEGG" id="sbf:JCM31447_30100"/>
<evidence type="ECO:0000313" key="6">
    <source>
        <dbReference type="Proteomes" id="UP000291236"/>
    </source>
</evidence>
<dbReference type="InterPro" id="IPR041492">
    <property type="entry name" value="HAD_2"/>
</dbReference>
<dbReference type="Gene3D" id="1.10.150.240">
    <property type="entry name" value="Putative phosphatase, domain 2"/>
    <property type="match status" value="1"/>
</dbReference>
<proteinExistence type="predicted"/>
<dbReference type="RefSeq" id="WP_130612467.1">
    <property type="nucleotide sequence ID" value="NZ_AP019368.1"/>
</dbReference>
<dbReference type="GO" id="GO:0005829">
    <property type="term" value="C:cytosol"/>
    <property type="evidence" value="ECO:0007669"/>
    <property type="project" value="TreeGrafter"/>
</dbReference>
<evidence type="ECO:0000313" key="5">
    <source>
        <dbReference type="EMBL" id="BBH54539.1"/>
    </source>
</evidence>
<keyword evidence="4" id="KW-0119">Carbohydrate metabolism</keyword>
<dbReference type="SFLD" id="SFLDG01129">
    <property type="entry name" value="C1.5:_HAD__Beta-PGM__Phosphata"/>
    <property type="match status" value="1"/>
</dbReference>
<dbReference type="AlphaFoldDB" id="A0A4P2VQX1"/>
<dbReference type="InterPro" id="IPR050155">
    <property type="entry name" value="HAD-like_hydrolase_sf"/>
</dbReference>